<accession>A0AAD2FG25</accession>
<gene>
    <name evidence="1" type="ORF">CYCCA115_LOCUS5974</name>
</gene>
<protein>
    <submittedName>
        <fullName evidence="1">Uncharacterized protein</fullName>
    </submittedName>
</protein>
<sequence>MTINYSLRNNGLAQQPTVPIAPTCNMEAKQQYMGHNEQFLLMTMVTKTVCWSNDDFVGKKFIDTVKGAHASSTLYVKTSLDAGRWCLMASSGAKFELKPYHQNLLLLGNWRWWTQKAAKKKRQYTNLFCVISGRRIRPLAYKF</sequence>
<dbReference type="AlphaFoldDB" id="A0AAD2FG25"/>
<comment type="caution">
    <text evidence="1">The sequence shown here is derived from an EMBL/GenBank/DDBJ whole genome shotgun (WGS) entry which is preliminary data.</text>
</comment>
<reference evidence="1" key="1">
    <citation type="submission" date="2023-08" db="EMBL/GenBank/DDBJ databases">
        <authorList>
            <person name="Audoor S."/>
            <person name="Bilcke G."/>
        </authorList>
    </citation>
    <scope>NUCLEOTIDE SEQUENCE</scope>
</reference>
<keyword evidence="2" id="KW-1185">Reference proteome</keyword>
<proteinExistence type="predicted"/>
<evidence type="ECO:0000313" key="1">
    <source>
        <dbReference type="EMBL" id="CAJ1938104.1"/>
    </source>
</evidence>
<dbReference type="Proteomes" id="UP001295423">
    <property type="component" value="Unassembled WGS sequence"/>
</dbReference>
<organism evidence="1 2">
    <name type="scientific">Cylindrotheca closterium</name>
    <dbReference type="NCBI Taxonomy" id="2856"/>
    <lineage>
        <taxon>Eukaryota</taxon>
        <taxon>Sar</taxon>
        <taxon>Stramenopiles</taxon>
        <taxon>Ochrophyta</taxon>
        <taxon>Bacillariophyta</taxon>
        <taxon>Bacillariophyceae</taxon>
        <taxon>Bacillariophycidae</taxon>
        <taxon>Bacillariales</taxon>
        <taxon>Bacillariaceae</taxon>
        <taxon>Cylindrotheca</taxon>
    </lineage>
</organism>
<evidence type="ECO:0000313" key="2">
    <source>
        <dbReference type="Proteomes" id="UP001295423"/>
    </source>
</evidence>
<name>A0AAD2FG25_9STRA</name>
<dbReference type="EMBL" id="CAKOGP040000669">
    <property type="protein sequence ID" value="CAJ1938104.1"/>
    <property type="molecule type" value="Genomic_DNA"/>
</dbReference>